<dbReference type="EMBL" id="MU157827">
    <property type="protein sequence ID" value="KAF9533805.1"/>
    <property type="molecule type" value="Genomic_DNA"/>
</dbReference>
<dbReference type="OrthoDB" id="3515051at2759"/>
<feature type="chain" id="PRO_5040404029" description="DUF8021 domain-containing protein" evidence="1">
    <location>
        <begin position="21"/>
        <end position="266"/>
    </location>
</feature>
<keyword evidence="4" id="KW-1185">Reference proteome</keyword>
<dbReference type="AlphaFoldDB" id="A0A9P6ER07"/>
<evidence type="ECO:0000259" key="2">
    <source>
        <dbReference type="Pfam" id="PF26061"/>
    </source>
</evidence>
<keyword evidence="1" id="KW-0732">Signal</keyword>
<feature type="signal peptide" evidence="1">
    <location>
        <begin position="1"/>
        <end position="20"/>
    </location>
</feature>
<comment type="caution">
    <text evidence="3">The sequence shown here is derived from an EMBL/GenBank/DDBJ whole genome shotgun (WGS) entry which is preliminary data.</text>
</comment>
<dbReference type="InterPro" id="IPR058334">
    <property type="entry name" value="DUF8021"/>
</dbReference>
<evidence type="ECO:0000313" key="3">
    <source>
        <dbReference type="EMBL" id="KAF9533805.1"/>
    </source>
</evidence>
<name>A0A9P6ER07_9AGAR</name>
<proteinExistence type="predicted"/>
<evidence type="ECO:0000256" key="1">
    <source>
        <dbReference type="SAM" id="SignalP"/>
    </source>
</evidence>
<protein>
    <recommendedName>
        <fullName evidence="2">DUF8021 domain-containing protein</fullName>
    </recommendedName>
</protein>
<reference evidence="3" key="1">
    <citation type="submission" date="2020-11" db="EMBL/GenBank/DDBJ databases">
        <authorList>
            <consortium name="DOE Joint Genome Institute"/>
            <person name="Ahrendt S."/>
            <person name="Riley R."/>
            <person name="Andreopoulos W."/>
            <person name="Labutti K."/>
            <person name="Pangilinan J."/>
            <person name="Ruiz-Duenas F.J."/>
            <person name="Barrasa J.M."/>
            <person name="Sanchez-Garcia M."/>
            <person name="Camarero S."/>
            <person name="Miyauchi S."/>
            <person name="Serrano A."/>
            <person name="Linde D."/>
            <person name="Babiker R."/>
            <person name="Drula E."/>
            <person name="Ayuso-Fernandez I."/>
            <person name="Pacheco R."/>
            <person name="Padilla G."/>
            <person name="Ferreira P."/>
            <person name="Barriuso J."/>
            <person name="Kellner H."/>
            <person name="Castanera R."/>
            <person name="Alfaro M."/>
            <person name="Ramirez L."/>
            <person name="Pisabarro A.G."/>
            <person name="Kuo A."/>
            <person name="Tritt A."/>
            <person name="Lipzen A."/>
            <person name="He G."/>
            <person name="Yan M."/>
            <person name="Ng V."/>
            <person name="Cullen D."/>
            <person name="Martin F."/>
            <person name="Rosso M.-N."/>
            <person name="Henrissat B."/>
            <person name="Hibbett D."/>
            <person name="Martinez A.T."/>
            <person name="Grigoriev I.V."/>
        </authorList>
    </citation>
    <scope>NUCLEOTIDE SEQUENCE</scope>
    <source>
        <strain evidence="3">CBS 506.95</strain>
    </source>
</reference>
<gene>
    <name evidence="3" type="ORF">CPB83DRAFT_902514</name>
</gene>
<dbReference type="Pfam" id="PF26061">
    <property type="entry name" value="DUF8021"/>
    <property type="match status" value="1"/>
</dbReference>
<evidence type="ECO:0000313" key="4">
    <source>
        <dbReference type="Proteomes" id="UP000807306"/>
    </source>
</evidence>
<organism evidence="3 4">
    <name type="scientific">Crepidotus variabilis</name>
    <dbReference type="NCBI Taxonomy" id="179855"/>
    <lineage>
        <taxon>Eukaryota</taxon>
        <taxon>Fungi</taxon>
        <taxon>Dikarya</taxon>
        <taxon>Basidiomycota</taxon>
        <taxon>Agaricomycotina</taxon>
        <taxon>Agaricomycetes</taxon>
        <taxon>Agaricomycetidae</taxon>
        <taxon>Agaricales</taxon>
        <taxon>Agaricineae</taxon>
        <taxon>Crepidotaceae</taxon>
        <taxon>Crepidotus</taxon>
    </lineage>
</organism>
<dbReference type="Proteomes" id="UP000807306">
    <property type="component" value="Unassembled WGS sequence"/>
</dbReference>
<accession>A0A9P6ER07</accession>
<dbReference type="PROSITE" id="PS51257">
    <property type="entry name" value="PROKAR_LIPOPROTEIN"/>
    <property type="match status" value="1"/>
</dbReference>
<feature type="domain" description="DUF8021" evidence="2">
    <location>
        <begin position="155"/>
        <end position="259"/>
    </location>
</feature>
<sequence length="266" mass="28947">MFRTFFVSALCAALATPTLAACTFSQLQNITAAYIAAQSTGKLPARISSATYTENFKSAHIQKGIISKALKIDHNRSLYDTVTCSTFTELIVASNSHPYVLGTQIALADDRTKIKRIDTIITTTGDWQFNATGTLYWSKQEDIASGWETIPEENRDTRAVIKAAADAYLDVFSDSAVVVPWGTPCAKLEGGLYSGTGEENDSCNTGVPSGTKIVNRRYVIDETVGSVDVFLNFGGDKGNPDSHNFRILEGNIRYIHTITHGQILGF</sequence>